<sequence>MSNDLNVSDEEWARRQIAAGGPPLDSERMYPQEIVFLERAQKRGEIMEWIPTGKDGVPRNDFKWISRNGIPAELKSPAGTKYKNIAKRISDAVATAKEHGVTKNVFVVDFGDAKIPDKLIRQLSRYNENHANKITELWIWDSAGLRQLKL</sequence>
<dbReference type="Proteomes" id="UP000326336">
    <property type="component" value="Unassembled WGS sequence"/>
</dbReference>
<gene>
    <name evidence="1" type="ORF">EHS19_06740</name>
</gene>
<name>A0A5N5RHE5_9BIFI</name>
<dbReference type="RefSeq" id="WP_151917008.1">
    <property type="nucleotide sequence ID" value="NZ_RQSP01000021.1"/>
</dbReference>
<dbReference type="OrthoDB" id="3194844at2"/>
<reference evidence="1 2" key="1">
    <citation type="journal article" date="2019" name="Int. J. Syst. Evol. Microbiol.">
        <title>Bifidobacterium jacchi sp. nov., isolated from the faeces of a baby common marmoset (Callithrix jacchus).</title>
        <authorList>
            <person name="Modesto M."/>
            <person name="Watanabe K."/>
            <person name="Arita M."/>
            <person name="Satti M."/>
            <person name="Oki K."/>
            <person name="Sciavilla P."/>
            <person name="Patavino C."/>
            <person name="Camma C."/>
            <person name="Michelini S."/>
            <person name="Sgorbati B."/>
            <person name="Mattarelli P."/>
        </authorList>
    </citation>
    <scope>NUCLEOTIDE SEQUENCE [LARGE SCALE GENOMIC DNA]</scope>
    <source>
        <strain evidence="1 2">MRM 9.3</strain>
    </source>
</reference>
<proteinExistence type="predicted"/>
<dbReference type="AlphaFoldDB" id="A0A5N5RHE5"/>
<evidence type="ECO:0000313" key="2">
    <source>
        <dbReference type="Proteomes" id="UP000326336"/>
    </source>
</evidence>
<organism evidence="1 2">
    <name type="scientific">Bifidobacterium jacchi</name>
    <dbReference type="NCBI Taxonomy" id="2490545"/>
    <lineage>
        <taxon>Bacteria</taxon>
        <taxon>Bacillati</taxon>
        <taxon>Actinomycetota</taxon>
        <taxon>Actinomycetes</taxon>
        <taxon>Bifidobacteriales</taxon>
        <taxon>Bifidobacteriaceae</taxon>
        <taxon>Bifidobacterium</taxon>
    </lineage>
</organism>
<comment type="caution">
    <text evidence="1">The sequence shown here is derived from an EMBL/GenBank/DDBJ whole genome shotgun (WGS) entry which is preliminary data.</text>
</comment>
<evidence type="ECO:0008006" key="3">
    <source>
        <dbReference type="Google" id="ProtNLM"/>
    </source>
</evidence>
<protein>
    <recommendedName>
        <fullName evidence="3">tRNA nuclease CdiA C-terminal domain-containing protein</fullName>
    </recommendedName>
</protein>
<dbReference type="EMBL" id="RQSP01000021">
    <property type="protein sequence ID" value="KAB5606686.1"/>
    <property type="molecule type" value="Genomic_DNA"/>
</dbReference>
<keyword evidence="2" id="KW-1185">Reference proteome</keyword>
<evidence type="ECO:0000313" key="1">
    <source>
        <dbReference type="EMBL" id="KAB5606686.1"/>
    </source>
</evidence>
<accession>A0A5N5RHE5</accession>